<organism evidence="2 3">
    <name type="scientific">Claviceps africana</name>
    <dbReference type="NCBI Taxonomy" id="83212"/>
    <lineage>
        <taxon>Eukaryota</taxon>
        <taxon>Fungi</taxon>
        <taxon>Dikarya</taxon>
        <taxon>Ascomycota</taxon>
        <taxon>Pezizomycotina</taxon>
        <taxon>Sordariomycetes</taxon>
        <taxon>Hypocreomycetidae</taxon>
        <taxon>Hypocreales</taxon>
        <taxon>Clavicipitaceae</taxon>
        <taxon>Claviceps</taxon>
    </lineage>
</organism>
<comment type="caution">
    <text evidence="2">The sequence shown here is derived from an EMBL/GenBank/DDBJ whole genome shotgun (WGS) entry which is preliminary data.</text>
</comment>
<dbReference type="Proteomes" id="UP000811619">
    <property type="component" value="Unassembled WGS sequence"/>
</dbReference>
<feature type="compositionally biased region" description="Low complexity" evidence="1">
    <location>
        <begin position="22"/>
        <end position="31"/>
    </location>
</feature>
<gene>
    <name evidence="2" type="ORF">E4U42_000947</name>
</gene>
<sequence length="92" mass="9550">MSSRRKCAGVVEKGPGYRSDTCTVGGTVEGTAGERRWGTPPGNAAGENRWGKPARGTAGKPLEGRTDGREVVAASVAEATSTEERKSWADGD</sequence>
<evidence type="ECO:0000313" key="3">
    <source>
        <dbReference type="Proteomes" id="UP000811619"/>
    </source>
</evidence>
<feature type="region of interest" description="Disordered" evidence="1">
    <location>
        <begin position="22"/>
        <end position="68"/>
    </location>
</feature>
<dbReference type="AlphaFoldDB" id="A0A8K0NI90"/>
<dbReference type="EMBL" id="SRPY01000127">
    <property type="protein sequence ID" value="KAG5928289.1"/>
    <property type="molecule type" value="Genomic_DNA"/>
</dbReference>
<evidence type="ECO:0000313" key="2">
    <source>
        <dbReference type="EMBL" id="KAG5928289.1"/>
    </source>
</evidence>
<accession>A0A8K0NI90</accession>
<reference evidence="2" key="1">
    <citation type="journal article" date="2020" name="bioRxiv">
        <title>Whole genome comparisons of ergot fungi reveals the divergence and evolution of species within the genus Claviceps are the result of varying mechanisms driving genome evolution and host range expansion.</title>
        <authorList>
            <person name="Wyka S.A."/>
            <person name="Mondo S.J."/>
            <person name="Liu M."/>
            <person name="Dettman J."/>
            <person name="Nalam V."/>
            <person name="Broders K.D."/>
        </authorList>
    </citation>
    <scope>NUCLEOTIDE SEQUENCE</scope>
    <source>
        <strain evidence="2">CCC 489</strain>
    </source>
</reference>
<name>A0A8K0NI90_9HYPO</name>
<proteinExistence type="predicted"/>
<evidence type="ECO:0000256" key="1">
    <source>
        <dbReference type="SAM" id="MobiDB-lite"/>
    </source>
</evidence>
<keyword evidence="3" id="KW-1185">Reference proteome</keyword>
<protein>
    <submittedName>
        <fullName evidence="2">Uncharacterized protein</fullName>
    </submittedName>
</protein>